<dbReference type="GeneID" id="106164899"/>
<dbReference type="RefSeq" id="XP_013398395.1">
    <property type="nucleotide sequence ID" value="XM_013542941.2"/>
</dbReference>
<evidence type="ECO:0000313" key="2">
    <source>
        <dbReference type="Proteomes" id="UP000085678"/>
    </source>
</evidence>
<dbReference type="InParanoid" id="A0A1S3IJH7"/>
<name>A0A1S3IJH7_LINAN</name>
<reference evidence="3" key="1">
    <citation type="submission" date="2025-08" db="UniProtKB">
        <authorList>
            <consortium name="RefSeq"/>
        </authorList>
    </citation>
    <scope>IDENTIFICATION</scope>
    <source>
        <tissue evidence="3">Gonads</tissue>
    </source>
</reference>
<protein>
    <submittedName>
        <fullName evidence="3">Uncharacterized protein LOC106164899</fullName>
    </submittedName>
</protein>
<dbReference type="Pfam" id="PF14780">
    <property type="entry name" value="NEPRO_N"/>
    <property type="match status" value="1"/>
</dbReference>
<dbReference type="OrthoDB" id="9899341at2759"/>
<dbReference type="InterPro" id="IPR052835">
    <property type="entry name" value="Nepro"/>
</dbReference>
<gene>
    <name evidence="3" type="primary">LOC106164899</name>
</gene>
<dbReference type="InterPro" id="IPR027951">
    <property type="entry name" value="Nepro_N"/>
</dbReference>
<dbReference type="PANTHER" id="PTHR34761:SF1">
    <property type="entry name" value="NUCLEOLUS AND NEURAL PROGENITOR PROTEIN"/>
    <property type="match status" value="1"/>
</dbReference>
<dbReference type="PANTHER" id="PTHR34761">
    <property type="entry name" value="NUCLEOLUS AND NEURAL PROGENITOR PROTEIN"/>
    <property type="match status" value="1"/>
</dbReference>
<accession>A0A1S3IJH7</accession>
<dbReference type="GO" id="GO:0045747">
    <property type="term" value="P:positive regulation of Notch signaling pathway"/>
    <property type="evidence" value="ECO:0007669"/>
    <property type="project" value="TreeGrafter"/>
</dbReference>
<dbReference type="KEGG" id="lak:106164899"/>
<evidence type="ECO:0000259" key="1">
    <source>
        <dbReference type="Pfam" id="PF14780"/>
    </source>
</evidence>
<dbReference type="Proteomes" id="UP000085678">
    <property type="component" value="Unplaced"/>
</dbReference>
<keyword evidence="2" id="KW-1185">Reference proteome</keyword>
<dbReference type="AlphaFoldDB" id="A0A1S3IJH7"/>
<organism evidence="2 3">
    <name type="scientific">Lingula anatina</name>
    <name type="common">Brachiopod</name>
    <name type="synonym">Lingula unguis</name>
    <dbReference type="NCBI Taxonomy" id="7574"/>
    <lineage>
        <taxon>Eukaryota</taxon>
        <taxon>Metazoa</taxon>
        <taxon>Spiralia</taxon>
        <taxon>Lophotrochozoa</taxon>
        <taxon>Brachiopoda</taxon>
        <taxon>Linguliformea</taxon>
        <taxon>Lingulata</taxon>
        <taxon>Lingulida</taxon>
        <taxon>Linguloidea</taxon>
        <taxon>Lingulidae</taxon>
        <taxon>Lingula</taxon>
    </lineage>
</organism>
<sequence length="663" mass="76246">MDYWNKTNLKPPPTCCIAYKKEEIPSDFDKLLDLLETALTHLSDQDALGSEIFLLGRVNYKMNCQFRYERTLQRMKQVDKCLSHFLKLNLHGCLDNVAQSFPRLEDFQSDILHVPSRQMLEYLLVRLQGAAHLMAQTLIYCQQLELNILQHLRSGFFIPNNVFFTGLVSRIWILCRSLLHHLVKWYGDLRSWVSKLKGTTTEWLPVGVSLPDNLEQLIHDIPQSLTVSGEESEESTMQTPQAPQPASWQVLGAGEDLGEPLKEGSFIKQLFLQQHGEKVYSDNIENHRGSLKTKATSALQREEGYLTLSVEGSAKLKQKRKSFGEKDTTFYDNDVTPSKRLKLKREKMSPKLAVRKDIKIDSNLEKNYHDAFKEQQGKIEPEIKEMNISTQGKLAAFKRKKKDISMLLRRLKLSKNVSDLKEIKDRALQIDWLANGVKKSLTELLDDSGTVHGQKTFGSSAEKIHSILMREISKIASKKAKLKTKQKVSTKSYVQEKITDYTSFEAFLKREGSVSLTWEASHAFLLEKLKCFFEKNRDKDNKNLIPTVQERVVEILQMGSKEAQHAVDKANQQEQIDSYLQKHVTDYPSFVTFLKSVQVDKLIPGVIRKKLKTGQKIELKRLQSVFKTHKGKKKKHVLSVVHKRIRTVLLGNGEQFEEKEHKL</sequence>
<dbReference type="GO" id="GO:0005634">
    <property type="term" value="C:nucleus"/>
    <property type="evidence" value="ECO:0007669"/>
    <property type="project" value="TreeGrafter"/>
</dbReference>
<proteinExistence type="predicted"/>
<feature type="domain" description="Nucleolus and neural progenitor protein-like N-terminal" evidence="1">
    <location>
        <begin position="4"/>
        <end position="189"/>
    </location>
</feature>
<evidence type="ECO:0000313" key="3">
    <source>
        <dbReference type="RefSeq" id="XP_013398395.1"/>
    </source>
</evidence>
<dbReference type="STRING" id="7574.A0A1S3IJH7"/>